<evidence type="ECO:0000256" key="1">
    <source>
        <dbReference type="ARBA" id="ARBA00008791"/>
    </source>
</evidence>
<comment type="similarity">
    <text evidence="1">Belongs to the universal stress protein A family.</text>
</comment>
<feature type="domain" description="UspA" evidence="2">
    <location>
        <begin position="150"/>
        <end position="282"/>
    </location>
</feature>
<evidence type="ECO:0000313" key="4">
    <source>
        <dbReference type="Proteomes" id="UP001500767"/>
    </source>
</evidence>
<dbReference type="PANTHER" id="PTHR46268">
    <property type="entry name" value="STRESS RESPONSE PROTEIN NHAX"/>
    <property type="match status" value="1"/>
</dbReference>
<dbReference type="Gene3D" id="3.40.50.12370">
    <property type="match status" value="1"/>
</dbReference>
<comment type="caution">
    <text evidence="3">The sequence shown here is derived from an EMBL/GenBank/DDBJ whole genome shotgun (WGS) entry which is preliminary data.</text>
</comment>
<dbReference type="PANTHER" id="PTHR46268:SF6">
    <property type="entry name" value="UNIVERSAL STRESS PROTEIN UP12"/>
    <property type="match status" value="1"/>
</dbReference>
<dbReference type="PRINTS" id="PR01438">
    <property type="entry name" value="UNVRSLSTRESS"/>
</dbReference>
<dbReference type="SUPFAM" id="SSF52402">
    <property type="entry name" value="Adenine nucleotide alpha hydrolases-like"/>
    <property type="match status" value="2"/>
</dbReference>
<dbReference type="InterPro" id="IPR006016">
    <property type="entry name" value="UspA"/>
</dbReference>
<feature type="domain" description="UspA" evidence="2">
    <location>
        <begin position="4"/>
        <end position="136"/>
    </location>
</feature>
<reference evidence="4" key="1">
    <citation type="journal article" date="2019" name="Int. J. Syst. Evol. Microbiol.">
        <title>The Global Catalogue of Microorganisms (GCM) 10K type strain sequencing project: providing services to taxonomists for standard genome sequencing and annotation.</title>
        <authorList>
            <consortium name="The Broad Institute Genomics Platform"/>
            <consortium name="The Broad Institute Genome Sequencing Center for Infectious Disease"/>
            <person name="Wu L."/>
            <person name="Ma J."/>
        </authorList>
    </citation>
    <scope>NUCLEOTIDE SEQUENCE [LARGE SCALE GENOMIC DNA]</scope>
    <source>
        <strain evidence="4">JCM 16540</strain>
    </source>
</reference>
<dbReference type="Pfam" id="PF00582">
    <property type="entry name" value="Usp"/>
    <property type="match status" value="2"/>
</dbReference>
<sequence>MTTVVGLAPGERGTAALHLGAMVARSNGDDLAVAVVVPTPWPPNPYRADAEFLAVQEQEGRSALAGVAEAVGPDLVVRGRLHRARSVSSGLLEVVAEESASSVVLGSAGSGLLGQVSLGGVAERLLHSSEVPVTLAPAGYSTAPGARIARVTVAYGRADRDSDLLLSARSVAERIGATLRVACFAVRPPDARGGSIEASAEDLVVAEWRRAVVAEIAEAAGAELEVVVGQGSTWGEAVADVSWAAGDVLAVGASSSPVSRFFLGSHASKILRRAPVPVTLVPRTVPAPAPA</sequence>
<keyword evidence="4" id="KW-1185">Reference proteome</keyword>
<dbReference type="RefSeq" id="WP_204911079.1">
    <property type="nucleotide sequence ID" value="NZ_BAAAYR010000005.1"/>
</dbReference>
<organism evidence="3 4">
    <name type="scientific">Microlunatus spumicola</name>
    <dbReference type="NCBI Taxonomy" id="81499"/>
    <lineage>
        <taxon>Bacteria</taxon>
        <taxon>Bacillati</taxon>
        <taxon>Actinomycetota</taxon>
        <taxon>Actinomycetes</taxon>
        <taxon>Propionibacteriales</taxon>
        <taxon>Propionibacteriaceae</taxon>
        <taxon>Microlunatus</taxon>
    </lineage>
</organism>
<gene>
    <name evidence="3" type="ORF">GCM10022197_36680</name>
</gene>
<protein>
    <submittedName>
        <fullName evidence="3">Universal stress protein</fullName>
    </submittedName>
</protein>
<dbReference type="EMBL" id="BAAAYR010000005">
    <property type="protein sequence ID" value="GAA3576152.1"/>
    <property type="molecule type" value="Genomic_DNA"/>
</dbReference>
<evidence type="ECO:0000259" key="2">
    <source>
        <dbReference type="Pfam" id="PF00582"/>
    </source>
</evidence>
<dbReference type="Proteomes" id="UP001500767">
    <property type="component" value="Unassembled WGS sequence"/>
</dbReference>
<evidence type="ECO:0000313" key="3">
    <source>
        <dbReference type="EMBL" id="GAA3576152.1"/>
    </source>
</evidence>
<dbReference type="CDD" id="cd00293">
    <property type="entry name" value="USP-like"/>
    <property type="match status" value="1"/>
</dbReference>
<dbReference type="InterPro" id="IPR006015">
    <property type="entry name" value="Universal_stress_UspA"/>
</dbReference>
<name>A0ABP6Y439_9ACTN</name>
<proteinExistence type="inferred from homology"/>
<accession>A0ABP6Y439</accession>